<gene>
    <name evidence="2" type="ORF">RRG08_049076</name>
</gene>
<evidence type="ECO:0000313" key="3">
    <source>
        <dbReference type="Proteomes" id="UP001283361"/>
    </source>
</evidence>
<organism evidence="2 3">
    <name type="scientific">Elysia crispata</name>
    <name type="common">lettuce slug</name>
    <dbReference type="NCBI Taxonomy" id="231223"/>
    <lineage>
        <taxon>Eukaryota</taxon>
        <taxon>Metazoa</taxon>
        <taxon>Spiralia</taxon>
        <taxon>Lophotrochozoa</taxon>
        <taxon>Mollusca</taxon>
        <taxon>Gastropoda</taxon>
        <taxon>Heterobranchia</taxon>
        <taxon>Euthyneura</taxon>
        <taxon>Panpulmonata</taxon>
        <taxon>Sacoglossa</taxon>
        <taxon>Placobranchoidea</taxon>
        <taxon>Plakobranchidae</taxon>
        <taxon>Elysia</taxon>
    </lineage>
</organism>
<comment type="caution">
    <text evidence="2">The sequence shown here is derived from an EMBL/GenBank/DDBJ whole genome shotgun (WGS) entry which is preliminary data.</text>
</comment>
<feature type="region of interest" description="Disordered" evidence="1">
    <location>
        <begin position="168"/>
        <end position="201"/>
    </location>
</feature>
<name>A0AAE1ABH0_9GAST</name>
<evidence type="ECO:0000256" key="1">
    <source>
        <dbReference type="SAM" id="MobiDB-lite"/>
    </source>
</evidence>
<dbReference type="EMBL" id="JAWDGP010002325">
    <property type="protein sequence ID" value="KAK3783941.1"/>
    <property type="molecule type" value="Genomic_DNA"/>
</dbReference>
<feature type="compositionally biased region" description="Basic and acidic residues" evidence="1">
    <location>
        <begin position="176"/>
        <end position="196"/>
    </location>
</feature>
<reference evidence="2" key="1">
    <citation type="journal article" date="2023" name="G3 (Bethesda)">
        <title>A reference genome for the long-term kleptoplast-retaining sea slug Elysia crispata morphotype clarki.</title>
        <authorList>
            <person name="Eastman K.E."/>
            <person name="Pendleton A.L."/>
            <person name="Shaikh M.A."/>
            <person name="Suttiyut T."/>
            <person name="Ogas R."/>
            <person name="Tomko P."/>
            <person name="Gavelis G."/>
            <person name="Widhalm J.R."/>
            <person name="Wisecaver J.H."/>
        </authorList>
    </citation>
    <scope>NUCLEOTIDE SEQUENCE</scope>
    <source>
        <strain evidence="2">ECLA1</strain>
    </source>
</reference>
<dbReference type="Proteomes" id="UP001283361">
    <property type="component" value="Unassembled WGS sequence"/>
</dbReference>
<dbReference type="AlphaFoldDB" id="A0AAE1ABH0"/>
<proteinExistence type="predicted"/>
<sequence length="214" mass="23727">MNTPSVLTPGIIVFAPQTLKNEGDTSSTIDRTLRNTSRDGMSARPSGLPVIEFQSMFLGSGLERSSDRNVQLCEDKHGEMSRLFSPLYRWFSHYLDPIMFSLGGTRPRRDHTVLEHLEPGDCPSLPPTYDRTHVTMGSDSGFAIPNNLGRQSRLLLASQGLELDLEPSRTSSFLQERCEPSEKRGRGQETKGHLEQGPKGMVESYAWAGRAFGG</sequence>
<keyword evidence="3" id="KW-1185">Reference proteome</keyword>
<protein>
    <submittedName>
        <fullName evidence="2">Uncharacterized protein</fullName>
    </submittedName>
</protein>
<accession>A0AAE1ABH0</accession>
<evidence type="ECO:0000313" key="2">
    <source>
        <dbReference type="EMBL" id="KAK3783941.1"/>
    </source>
</evidence>